<dbReference type="PANTHER" id="PTHR42862:SF1">
    <property type="entry name" value="DELTA-1-PYRROLINE-5-CARBOXYLATE DEHYDROGENASE 2, ISOFORM A-RELATED"/>
    <property type="match status" value="1"/>
</dbReference>
<dbReference type="InterPro" id="IPR050485">
    <property type="entry name" value="Proline_metab_enzyme"/>
</dbReference>
<evidence type="ECO:0000256" key="2">
    <source>
        <dbReference type="ARBA" id="ARBA00023027"/>
    </source>
</evidence>
<dbReference type="GO" id="GO:0009898">
    <property type="term" value="C:cytoplasmic side of plasma membrane"/>
    <property type="evidence" value="ECO:0007669"/>
    <property type="project" value="TreeGrafter"/>
</dbReference>
<dbReference type="NCBIfam" id="TIGR02288">
    <property type="entry name" value="PaaN_2"/>
    <property type="match status" value="1"/>
</dbReference>
<dbReference type="PANTHER" id="PTHR42862">
    <property type="entry name" value="DELTA-1-PYRROLINE-5-CARBOXYLATE DEHYDROGENASE 1, ISOFORM A-RELATED"/>
    <property type="match status" value="1"/>
</dbReference>
<feature type="domain" description="Aldehyde dehydrogenase" evidence="3">
    <location>
        <begin position="97"/>
        <end position="521"/>
    </location>
</feature>
<evidence type="ECO:0000313" key="4">
    <source>
        <dbReference type="EMBL" id="MTB71081.1"/>
    </source>
</evidence>
<dbReference type="GO" id="GO:0003842">
    <property type="term" value="F:L-glutamate gamma-semialdehyde dehydrogenase activity"/>
    <property type="evidence" value="ECO:0007669"/>
    <property type="project" value="TreeGrafter"/>
</dbReference>
<evidence type="ECO:0000259" key="3">
    <source>
        <dbReference type="Pfam" id="PF00171"/>
    </source>
</evidence>
<dbReference type="Pfam" id="PF00171">
    <property type="entry name" value="Aldedh"/>
    <property type="match status" value="1"/>
</dbReference>
<dbReference type="InterPro" id="IPR011975">
    <property type="entry name" value="PaaN_2"/>
</dbReference>
<protein>
    <submittedName>
        <fullName evidence="4">Phenylacetic acid degradation protein PaaN</fullName>
    </submittedName>
</protein>
<proteinExistence type="predicted"/>
<comment type="caution">
    <text evidence="4">The sequence shown here is derived from an EMBL/GenBank/DDBJ whole genome shotgun (WGS) entry which is preliminary data.</text>
</comment>
<keyword evidence="2" id="KW-0520">NAD</keyword>
<dbReference type="AlphaFoldDB" id="A0A6I3IS37"/>
<dbReference type="Gene3D" id="3.40.309.10">
    <property type="entry name" value="Aldehyde Dehydrogenase, Chain A, domain 2"/>
    <property type="match status" value="1"/>
</dbReference>
<dbReference type="InterPro" id="IPR016161">
    <property type="entry name" value="Ald_DH/histidinol_DH"/>
</dbReference>
<dbReference type="Gene3D" id="3.40.605.10">
    <property type="entry name" value="Aldehyde Dehydrogenase, Chain A, domain 1"/>
    <property type="match status" value="1"/>
</dbReference>
<dbReference type="SUPFAM" id="SSF53720">
    <property type="entry name" value="ALDH-like"/>
    <property type="match status" value="1"/>
</dbReference>
<dbReference type="EMBL" id="WLVL01000017">
    <property type="protein sequence ID" value="MTB71081.1"/>
    <property type="molecule type" value="Genomic_DNA"/>
</dbReference>
<accession>A0A6I3IS37</accession>
<keyword evidence="1" id="KW-0560">Oxidoreductase</keyword>
<dbReference type="InterPro" id="IPR016163">
    <property type="entry name" value="Ald_DH_C"/>
</dbReference>
<dbReference type="InterPro" id="IPR016162">
    <property type="entry name" value="Ald_DH_N"/>
</dbReference>
<evidence type="ECO:0000313" key="5">
    <source>
        <dbReference type="Proteomes" id="UP000431092"/>
    </source>
</evidence>
<dbReference type="RefSeq" id="WP_311966394.1">
    <property type="nucleotide sequence ID" value="NZ_WLVL01000017.1"/>
</dbReference>
<reference evidence="4 5" key="1">
    <citation type="submission" date="2019-11" db="EMBL/GenBank/DDBJ databases">
        <title>Whole genome sequencing identifies a novel species of the genus Arsenicicoccus isolated from human blood.</title>
        <authorList>
            <person name="Jeong J.H."/>
            <person name="Kweon O.J."/>
            <person name="Kim H.R."/>
            <person name="Kim T.-H."/>
            <person name="Ha S.-M."/>
            <person name="Lee M.-K."/>
        </authorList>
    </citation>
    <scope>NUCLEOTIDE SEQUENCE [LARGE SCALE GENOMIC DNA]</scope>
    <source>
        <strain evidence="4 5">MKL-02</strain>
    </source>
</reference>
<organism evidence="4 5">
    <name type="scientific">Arsenicicoccus cauae</name>
    <dbReference type="NCBI Taxonomy" id="2663847"/>
    <lineage>
        <taxon>Bacteria</taxon>
        <taxon>Bacillati</taxon>
        <taxon>Actinomycetota</taxon>
        <taxon>Actinomycetes</taxon>
        <taxon>Micrococcales</taxon>
        <taxon>Intrasporangiaceae</taxon>
        <taxon>Arsenicicoccus</taxon>
    </lineage>
</organism>
<name>A0A6I3IS37_9MICO</name>
<dbReference type="Proteomes" id="UP000431092">
    <property type="component" value="Unassembled WGS sequence"/>
</dbReference>
<dbReference type="GO" id="GO:0010133">
    <property type="term" value="P:L-proline catabolic process to L-glutamate"/>
    <property type="evidence" value="ECO:0007669"/>
    <property type="project" value="TreeGrafter"/>
</dbReference>
<evidence type="ECO:0000256" key="1">
    <source>
        <dbReference type="ARBA" id="ARBA00023002"/>
    </source>
</evidence>
<keyword evidence="5" id="KW-1185">Reference proteome</keyword>
<sequence length="569" mass="60325">MTTQATTPSHPLLDAHAATLDEAAEALRTRSFYSRYPASPSPRVYGEGSAEAGQSAYEARLGAAFTELDDQPTTGERVGDEVSPYGPTLGITYPVLDLDEALPAARAAVRAWRDAGPRVRAAVCVEIIDRLNTRSFEMAGAVMHTSGQPFVMSFQAGGPEAQDRALEAVTAALVEQERLPSSVIWEKPAKGEPLRLQKDYKVVGRGVGLVIGCNTFPTWNAYPGIFASLATANAVVVKPHPRAILPLAITVAVCREVLAEAGFDKALVQLAADRDGGTLAKDLAERDEIAIIDYTGGPAFGAWLETEAAARGKLVYTEKAGVNTIVVDSTDSLRSTLGNLAFSLSLYSGQMCTAPQNIYVPKTGIDTDEGHLSADEFADRLGAAVARFNGDDAKAVEILGATVNDRVRSNVASLAEIAAEGEGRVVLDTRPVTHPSWPDAVVRTPGIVQLDVRHEDVYTQEYFGPVSFVIATESTEQSLAQLADTVAEHGAMTAAVYSTSEAVLEEAREAAADGGVALSENLNGQVFVNQTSAFSDYHGTGANPAANAAYSDAAFVANRFRVITSRRHV</sequence>
<gene>
    <name evidence="4" type="primary">paaN</name>
    <name evidence="4" type="ORF">GGG17_03650</name>
</gene>
<dbReference type="InterPro" id="IPR015590">
    <property type="entry name" value="Aldehyde_DH_dom"/>
</dbReference>